<dbReference type="InterPro" id="IPR006195">
    <property type="entry name" value="aa-tRNA-synth_II"/>
</dbReference>
<evidence type="ECO:0000313" key="7">
    <source>
        <dbReference type="EMBL" id="EEZ61779.1"/>
    </source>
</evidence>
<dbReference type="PROSITE" id="PS50862">
    <property type="entry name" value="AA_TRNA_LIGASE_II"/>
    <property type="match status" value="1"/>
</dbReference>
<dbReference type="Proteomes" id="UP000006001">
    <property type="component" value="Unassembled WGS sequence"/>
</dbReference>
<dbReference type="GO" id="GO:0004812">
    <property type="term" value="F:aminoacyl-tRNA ligase activity"/>
    <property type="evidence" value="ECO:0007669"/>
    <property type="project" value="UniProtKB-KW"/>
</dbReference>
<proteinExistence type="predicted"/>
<dbReference type="GeneID" id="85007057"/>
<dbReference type="AlphaFoldDB" id="D0WF95"/>
<evidence type="ECO:0000256" key="5">
    <source>
        <dbReference type="ARBA" id="ARBA00023146"/>
    </source>
</evidence>
<comment type="caution">
    <text evidence="7">The sequence shown here is derived from an EMBL/GenBank/DDBJ whole genome shotgun (WGS) entry which is preliminary data.</text>
</comment>
<accession>D0WF95</accession>
<dbReference type="InterPro" id="IPR045864">
    <property type="entry name" value="aa-tRNA-synth_II/BPL/LPL"/>
</dbReference>
<organism evidence="7 8">
    <name type="scientific">Slackia exigua (strain ATCC 700122 / DSM 15923 / CIP 105133 / JCM 11022 / KCTC 5966 / S-7)</name>
    <dbReference type="NCBI Taxonomy" id="649764"/>
    <lineage>
        <taxon>Bacteria</taxon>
        <taxon>Bacillati</taxon>
        <taxon>Actinomycetota</taxon>
        <taxon>Coriobacteriia</taxon>
        <taxon>Eggerthellales</taxon>
        <taxon>Eggerthellaceae</taxon>
        <taxon>Slackia</taxon>
    </lineage>
</organism>
<dbReference type="eggNOG" id="COG0172">
    <property type="taxonomic scope" value="Bacteria"/>
</dbReference>
<dbReference type="EMBL" id="ACUX02000005">
    <property type="protein sequence ID" value="EEZ61779.1"/>
    <property type="molecule type" value="Genomic_DNA"/>
</dbReference>
<dbReference type="HOGENOM" id="CLU_690247_0_0_11"/>
<reference evidence="7" key="1">
    <citation type="submission" date="2009-10" db="EMBL/GenBank/DDBJ databases">
        <authorList>
            <person name="Weinstock G."/>
            <person name="Sodergren E."/>
            <person name="Clifton S."/>
            <person name="Fulton L."/>
            <person name="Fulton B."/>
            <person name="Courtney L."/>
            <person name="Fronick C."/>
            <person name="Harrison M."/>
            <person name="Strong C."/>
            <person name="Farmer C."/>
            <person name="Delahaunty K."/>
            <person name="Markovic C."/>
            <person name="Hall O."/>
            <person name="Minx P."/>
            <person name="Tomlinson C."/>
            <person name="Mitreva M."/>
            <person name="Nelson J."/>
            <person name="Hou S."/>
            <person name="Wollam A."/>
            <person name="Pepin K.H."/>
            <person name="Johnson M."/>
            <person name="Bhonagiri V."/>
            <person name="Nash W.E."/>
            <person name="Warren W."/>
            <person name="Chinwalla A."/>
            <person name="Mardis E.R."/>
            <person name="Wilson R.K."/>
        </authorList>
    </citation>
    <scope>NUCLEOTIDE SEQUENCE [LARGE SCALE GENOMIC DNA]</scope>
    <source>
        <strain evidence="7">ATCC 700122</strain>
    </source>
</reference>
<keyword evidence="1" id="KW-0436">Ligase</keyword>
<keyword evidence="4" id="KW-0648">Protein biosynthesis</keyword>
<evidence type="ECO:0000256" key="4">
    <source>
        <dbReference type="ARBA" id="ARBA00022917"/>
    </source>
</evidence>
<dbReference type="SUPFAM" id="SSF55681">
    <property type="entry name" value="Class II aaRS and biotin synthetases"/>
    <property type="match status" value="1"/>
</dbReference>
<evidence type="ECO:0000313" key="8">
    <source>
        <dbReference type="Proteomes" id="UP000006001"/>
    </source>
</evidence>
<dbReference type="InterPro" id="IPR002314">
    <property type="entry name" value="aa-tRNA-synt_IIb"/>
</dbReference>
<protein>
    <recommendedName>
        <fullName evidence="6">Aminoacyl-transfer RNA synthetases class-II family profile domain-containing protein</fullName>
    </recommendedName>
</protein>
<evidence type="ECO:0000259" key="6">
    <source>
        <dbReference type="PROSITE" id="PS50862"/>
    </source>
</evidence>
<evidence type="ECO:0000256" key="3">
    <source>
        <dbReference type="ARBA" id="ARBA00022840"/>
    </source>
</evidence>
<gene>
    <name evidence="7" type="ORF">HMPREF0762_00413</name>
</gene>
<evidence type="ECO:0000256" key="1">
    <source>
        <dbReference type="ARBA" id="ARBA00022598"/>
    </source>
</evidence>
<name>D0WF95_SLAES</name>
<keyword evidence="8" id="KW-1185">Reference proteome</keyword>
<keyword evidence="3" id="KW-0067">ATP-binding</keyword>
<feature type="domain" description="Aminoacyl-transfer RNA synthetases class-II family profile" evidence="6">
    <location>
        <begin position="135"/>
        <end position="397"/>
    </location>
</feature>
<keyword evidence="5" id="KW-0030">Aminoacyl-tRNA synthetase</keyword>
<dbReference type="Gene3D" id="3.30.930.10">
    <property type="entry name" value="Bira Bifunctional Protein, Domain 2"/>
    <property type="match status" value="1"/>
</dbReference>
<keyword evidence="2" id="KW-0547">Nucleotide-binding</keyword>
<sequence>MMEKDYTNDQGVVVQMVTFLCDEERISSDRQFFYEMLPYVSPKIVSVDKDDRGIAVACRACDEGEVRAQIEILYGMVEGGGLKGREVPVKTLEDYSGVPVANEESIFEQLLARGDVREMAHGSYAYSGLFLKALQYFDAKIEDYGRATFPSICEHDFPVLHPISRYEQGGYFENFPHYMMFQTSLKNDIQVLDRFAREGVGDGSVFEQTRTPENVLRHAACVPVYEMLEGATVPSDAPLEFLVSGTCFRNEGANVFELARINEFHMKEYVFVGSPEQCSERMVKAKLLWDFWRETFSANTKLDTANDSFFASNYKKLKFFQVLGDSKREFKWKIPAHSSYISCGSMNFHRTHFSKPFSIRNEARDYCYTSCFAFGVERLAFALLSQKGLDVDAWDDPTRAELARYVEL</sequence>
<evidence type="ECO:0000256" key="2">
    <source>
        <dbReference type="ARBA" id="ARBA00022741"/>
    </source>
</evidence>
<dbReference type="RefSeq" id="WP_006361665.1">
    <property type="nucleotide sequence ID" value="NZ_GG700630.1"/>
</dbReference>
<dbReference type="OrthoDB" id="583154at2"/>
<dbReference type="STRING" id="649764.HMPREF0762_00413"/>
<dbReference type="GO" id="GO:0006418">
    <property type="term" value="P:tRNA aminoacylation for protein translation"/>
    <property type="evidence" value="ECO:0007669"/>
    <property type="project" value="InterPro"/>
</dbReference>
<dbReference type="GO" id="GO:0005524">
    <property type="term" value="F:ATP binding"/>
    <property type="evidence" value="ECO:0007669"/>
    <property type="project" value="UniProtKB-KW"/>
</dbReference>
<dbReference type="Pfam" id="PF00587">
    <property type="entry name" value="tRNA-synt_2b"/>
    <property type="match status" value="1"/>
</dbReference>